<dbReference type="CDD" id="cd00159">
    <property type="entry name" value="RhoGAP"/>
    <property type="match status" value="1"/>
</dbReference>
<dbReference type="EnsemblMetazoa" id="XM_019993310.1">
    <property type="protein sequence ID" value="XP_019848869.1"/>
    <property type="gene ID" value="LOC105316768"/>
</dbReference>
<dbReference type="AlphaFoldDB" id="A0A1X7VJM8"/>
<evidence type="ECO:0000259" key="3">
    <source>
        <dbReference type="PROSITE" id="PS50238"/>
    </source>
</evidence>
<protein>
    <recommendedName>
        <fullName evidence="3">Rho-GAP domain-containing protein</fullName>
    </recommendedName>
</protein>
<feature type="compositionally biased region" description="Basic residues" evidence="2">
    <location>
        <begin position="443"/>
        <end position="453"/>
    </location>
</feature>
<dbReference type="PANTHER" id="PTHR23176:SF129">
    <property type="entry name" value="RHO GTPASE ACTIVATING PROTEIN AT 16F, ISOFORM E-RELATED"/>
    <property type="match status" value="1"/>
</dbReference>
<dbReference type="Pfam" id="PF00620">
    <property type="entry name" value="RhoGAP"/>
    <property type="match status" value="1"/>
</dbReference>
<dbReference type="PANTHER" id="PTHR23176">
    <property type="entry name" value="RHO/RAC/CDC GTPASE-ACTIVATING PROTEIN"/>
    <property type="match status" value="1"/>
</dbReference>
<accession>A0A1X7VJM8</accession>
<dbReference type="eggNOG" id="KOG4407">
    <property type="taxonomic scope" value="Eukaryota"/>
</dbReference>
<dbReference type="InterPro" id="IPR050729">
    <property type="entry name" value="Rho-GAP"/>
</dbReference>
<feature type="compositionally biased region" description="Polar residues" evidence="2">
    <location>
        <begin position="225"/>
        <end position="238"/>
    </location>
</feature>
<feature type="compositionally biased region" description="Polar residues" evidence="2">
    <location>
        <begin position="175"/>
        <end position="186"/>
    </location>
</feature>
<dbReference type="InParanoid" id="A0A1X7VJM8"/>
<reference evidence="4" key="2">
    <citation type="submission" date="2017-05" db="UniProtKB">
        <authorList>
            <consortium name="EnsemblMetazoa"/>
        </authorList>
    </citation>
    <scope>IDENTIFICATION</scope>
</reference>
<reference evidence="5" key="1">
    <citation type="journal article" date="2010" name="Nature">
        <title>The Amphimedon queenslandica genome and the evolution of animal complexity.</title>
        <authorList>
            <person name="Srivastava M."/>
            <person name="Simakov O."/>
            <person name="Chapman J."/>
            <person name="Fahey B."/>
            <person name="Gauthier M.E."/>
            <person name="Mitros T."/>
            <person name="Richards G.S."/>
            <person name="Conaco C."/>
            <person name="Dacre M."/>
            <person name="Hellsten U."/>
            <person name="Larroux C."/>
            <person name="Putnam N.H."/>
            <person name="Stanke M."/>
            <person name="Adamska M."/>
            <person name="Darling A."/>
            <person name="Degnan S.M."/>
            <person name="Oakley T.H."/>
            <person name="Plachetzki D.C."/>
            <person name="Zhai Y."/>
            <person name="Adamski M."/>
            <person name="Calcino A."/>
            <person name="Cummins S.F."/>
            <person name="Goodstein D.M."/>
            <person name="Harris C."/>
            <person name="Jackson D.J."/>
            <person name="Leys S.P."/>
            <person name="Shu S."/>
            <person name="Woodcroft B.J."/>
            <person name="Vervoort M."/>
            <person name="Kosik K.S."/>
            <person name="Manning G."/>
            <person name="Degnan B.M."/>
            <person name="Rokhsar D.S."/>
        </authorList>
    </citation>
    <scope>NUCLEOTIDE SEQUENCE [LARGE SCALE GENOMIC DNA]</scope>
</reference>
<dbReference type="GO" id="GO:0005737">
    <property type="term" value="C:cytoplasm"/>
    <property type="evidence" value="ECO:0007669"/>
    <property type="project" value="TreeGrafter"/>
</dbReference>
<gene>
    <name evidence="4" type="primary">105316768</name>
</gene>
<dbReference type="EnsemblMetazoa" id="Aqu2.1.39662_001">
    <property type="protein sequence ID" value="Aqu2.1.39662_001"/>
    <property type="gene ID" value="Aqu2.1.39662"/>
</dbReference>
<dbReference type="Proteomes" id="UP000007879">
    <property type="component" value="Unassembled WGS sequence"/>
</dbReference>
<evidence type="ECO:0000256" key="1">
    <source>
        <dbReference type="ARBA" id="ARBA00022468"/>
    </source>
</evidence>
<evidence type="ECO:0000313" key="4">
    <source>
        <dbReference type="EnsemblMetazoa" id="Aqu2.1.39662_001"/>
    </source>
</evidence>
<feature type="region of interest" description="Disordered" evidence="2">
    <location>
        <begin position="175"/>
        <end position="465"/>
    </location>
</feature>
<feature type="compositionally biased region" description="Polar residues" evidence="2">
    <location>
        <begin position="327"/>
        <end position="341"/>
    </location>
</feature>
<dbReference type="GO" id="GO:0005096">
    <property type="term" value="F:GTPase activator activity"/>
    <property type="evidence" value="ECO:0007669"/>
    <property type="project" value="UniProtKB-KW"/>
</dbReference>
<sequence length="661" mass="71985">MDKTDRPPQVATRGGQRLPDHKGGPSSSKPIPSKPARPPKPRSVSLSSEIDIGQYTSSIESPAAKDTNIPSRPPKPPKPVRSMSFSAGVGDTMGYGSSSVIGSKSRSASDSTDPLSGQRRYSGAYIAKKMRRSNSVKETVLQYESKRLSTSTGQLTRSSSMGERMFVDIETINKISPQSPLNSPTTDIPVFDAFSPTTDEDEAMSITPPSNTNIPVITDPLYSISEKTSSSPANSPSIPQKDIHVATQKSRAPPPPPTDQVLSSPSPPLVKDRPAPPKRPPPPLSRPPRPFPPPPSSSPPRISEAKLARKRPPPTPPLIIDSRHSPQHTPHSMRSLKTNEGTPPESSKAPPKRPPRPSVSPVQSKVSSENSPVTSPEPVQPDNTEKTSQVSADETNSKSESLGTLPEDESIGDTSVASPSSSPCPSPGQGRKMLGKVKESFRNLRRNRTVHHSSRGDASRSPSNWRRAITVRGHRPNPTTYNSERYPETLSTGIVDPLLVQCISYLNKEDILKEPGLFRIPGDLSIIKQLRRQFVAGEFVDLSEIHDPNVITGLLKIYYREKPYPLISNRDHLARVVQSSRNHDVQSFKEAVDDFDDITLASLRMLAELFKKIAENSEDNHMTSGILATSCGPSFFPNTTPSNANGLIKFVTDHCDQIFSV</sequence>
<dbReference type="OrthoDB" id="79452at2759"/>
<dbReference type="PRINTS" id="PR01217">
    <property type="entry name" value="PRICHEXTENSN"/>
</dbReference>
<evidence type="ECO:0000256" key="2">
    <source>
        <dbReference type="SAM" id="MobiDB-lite"/>
    </source>
</evidence>
<feature type="compositionally biased region" description="Low complexity" evidence="2">
    <location>
        <begin position="94"/>
        <end position="109"/>
    </location>
</feature>
<dbReference type="InterPro" id="IPR000198">
    <property type="entry name" value="RhoGAP_dom"/>
</dbReference>
<dbReference type="InterPro" id="IPR008936">
    <property type="entry name" value="Rho_GTPase_activation_prot"/>
</dbReference>
<feature type="compositionally biased region" description="Polar residues" evidence="2">
    <location>
        <begin position="386"/>
        <end position="402"/>
    </location>
</feature>
<dbReference type="KEGG" id="aqu:105316768"/>
<dbReference type="PROSITE" id="PS50238">
    <property type="entry name" value="RHOGAP"/>
    <property type="match status" value="1"/>
</dbReference>
<name>A0A1X7VJM8_AMPQE</name>
<evidence type="ECO:0000313" key="5">
    <source>
        <dbReference type="Proteomes" id="UP000007879"/>
    </source>
</evidence>
<feature type="region of interest" description="Disordered" evidence="2">
    <location>
        <begin position="1"/>
        <end position="128"/>
    </location>
</feature>
<dbReference type="EnsemblMetazoa" id="XM_011411940.2">
    <property type="protein sequence ID" value="XP_011410242.1"/>
    <property type="gene ID" value="LOC105316768"/>
</dbReference>
<feature type="domain" description="Rho-GAP" evidence="3">
    <location>
        <begin position="488"/>
        <end position="659"/>
    </location>
</feature>
<dbReference type="GO" id="GO:0007165">
    <property type="term" value="P:signal transduction"/>
    <property type="evidence" value="ECO:0007669"/>
    <property type="project" value="InterPro"/>
</dbReference>
<keyword evidence="5" id="KW-1185">Reference proteome</keyword>
<dbReference type="Gene3D" id="1.10.555.10">
    <property type="entry name" value="Rho GTPase activation protein"/>
    <property type="match status" value="1"/>
</dbReference>
<feature type="compositionally biased region" description="Pro residues" evidence="2">
    <location>
        <begin position="277"/>
        <end position="298"/>
    </location>
</feature>
<dbReference type="SUPFAM" id="SSF48350">
    <property type="entry name" value="GTPase activation domain, GAP"/>
    <property type="match status" value="1"/>
</dbReference>
<dbReference type="SMART" id="SM00324">
    <property type="entry name" value="RhoGAP"/>
    <property type="match status" value="1"/>
</dbReference>
<keyword evidence="1" id="KW-0343">GTPase activation</keyword>
<feature type="compositionally biased region" description="Low complexity" evidence="2">
    <location>
        <begin position="359"/>
        <end position="368"/>
    </location>
</feature>
<proteinExistence type="predicted"/>
<organism evidence="4">
    <name type="scientific">Amphimedon queenslandica</name>
    <name type="common">Sponge</name>
    <dbReference type="NCBI Taxonomy" id="400682"/>
    <lineage>
        <taxon>Eukaryota</taxon>
        <taxon>Metazoa</taxon>
        <taxon>Porifera</taxon>
        <taxon>Demospongiae</taxon>
        <taxon>Heteroscleromorpha</taxon>
        <taxon>Haplosclerida</taxon>
        <taxon>Niphatidae</taxon>
        <taxon>Amphimedon</taxon>
    </lineage>
</organism>